<comment type="cofactor">
    <cofactor evidence="1">
        <name>Ca(2+)</name>
        <dbReference type="ChEBI" id="CHEBI:29108"/>
    </cofactor>
</comment>
<dbReference type="AlphaFoldDB" id="A0A5M6D872"/>
<dbReference type="GO" id="GO:0004423">
    <property type="term" value="F:iduronate-2-sulfatase activity"/>
    <property type="evidence" value="ECO:0007669"/>
    <property type="project" value="InterPro"/>
</dbReference>
<dbReference type="SUPFAM" id="SSF49468">
    <property type="entry name" value="VHL"/>
    <property type="match status" value="1"/>
</dbReference>
<keyword evidence="4" id="KW-0732">Signal</keyword>
<keyword evidence="6" id="KW-0106">Calcium</keyword>
<protein>
    <submittedName>
        <fullName evidence="8">Sulfatase-like hydrolase/transferase</fullName>
    </submittedName>
</protein>
<dbReference type="GO" id="GO:0046872">
    <property type="term" value="F:metal ion binding"/>
    <property type="evidence" value="ECO:0007669"/>
    <property type="project" value="UniProtKB-KW"/>
</dbReference>
<reference evidence="8 9" key="1">
    <citation type="submission" date="2019-08" db="EMBL/GenBank/DDBJ databases">
        <authorList>
            <person name="Dhanesh K."/>
            <person name="Kumar G."/>
            <person name="Sasikala C."/>
            <person name="Venkata Ramana C."/>
        </authorList>
    </citation>
    <scope>NUCLEOTIDE SEQUENCE [LARGE SCALE GENOMIC DNA]</scope>
    <source>
        <strain evidence="8 9">JC645</strain>
    </source>
</reference>
<evidence type="ECO:0000313" key="9">
    <source>
        <dbReference type="Proteomes" id="UP000324479"/>
    </source>
</evidence>
<dbReference type="InterPro" id="IPR035874">
    <property type="entry name" value="IDS"/>
</dbReference>
<feature type="domain" description="Sulfatase N-terminal" evidence="7">
    <location>
        <begin position="132"/>
        <end position="491"/>
    </location>
</feature>
<keyword evidence="5 8" id="KW-0378">Hydrolase</keyword>
<sequence>MNRHGAGVKSRSNHGAWSNWQPLMRRTHDAQFQAMSGRSGKICRRGCCKMREWGCLPALQGPCGPGTIPCPGCQASNREVGLNIQDKSVLQWSSVGGANLLASAMRMGVVVWAGWFAVAARTAVAVDPPKRPDVLLICIDDLRPELGCYGAAHMETPQIDRLASSGVAFDRCYVQVAVCNPSRASTWTGLRPARLNVYDLRVHFRETMPDAVTVFQHLRNNGYHCESLGKIFHNPWPDPQSWDRPHEWGEGSYTHYTPEQQAFRKKVEASLPTDAWQKGNLRGVITNDPDIDDAEHRDGSLTLKSIERMKALQNAGNPYLLAVGLTLPHLPWASPKSWWDRYDRQTLPLPTIVTPPDGAPEIAVGTNYELSHYADMVEMPTPYSGTLSESQTRRLRHAYFASVSFVDAQVGKLLDALDESGRRDDTVVILWSDHGYKLGELNGWGKMTNYEIDTRIPLIIRDPRAAANGLRCNQLVESLDVFPTICELTGAPVPDEIDGRSVVPLLKNPDGHHHEAAFSQYVRKSMIGNAMRTDRWRYVEWRRMDDASLQFRELYDHQLDPGETRNVVADHPEQAERLSERMGRTLIAEPIDLRGTIRSRQGGTQKQCRWINGYPGPVRITWINPRGQRKKVWKLEAGEDRDLRTFEGHVFAVESLDGRYHQHVRIGNDRELRLGS</sequence>
<dbReference type="PANTHER" id="PTHR45953:SF1">
    <property type="entry name" value="IDURONATE 2-SULFATASE"/>
    <property type="match status" value="1"/>
</dbReference>
<keyword evidence="8" id="KW-0808">Transferase</keyword>
<organism evidence="8 9">
    <name type="scientific">Roseiconus nitratireducens</name>
    <dbReference type="NCBI Taxonomy" id="2605748"/>
    <lineage>
        <taxon>Bacteria</taxon>
        <taxon>Pseudomonadati</taxon>
        <taxon>Planctomycetota</taxon>
        <taxon>Planctomycetia</taxon>
        <taxon>Pirellulales</taxon>
        <taxon>Pirellulaceae</taxon>
        <taxon>Roseiconus</taxon>
    </lineage>
</organism>
<keyword evidence="3" id="KW-0479">Metal-binding</keyword>
<dbReference type="GO" id="GO:0005737">
    <property type="term" value="C:cytoplasm"/>
    <property type="evidence" value="ECO:0007669"/>
    <property type="project" value="TreeGrafter"/>
</dbReference>
<evidence type="ECO:0000256" key="5">
    <source>
        <dbReference type="ARBA" id="ARBA00022801"/>
    </source>
</evidence>
<evidence type="ECO:0000256" key="2">
    <source>
        <dbReference type="ARBA" id="ARBA00008779"/>
    </source>
</evidence>
<evidence type="ECO:0000256" key="4">
    <source>
        <dbReference type="ARBA" id="ARBA00022729"/>
    </source>
</evidence>
<comment type="caution">
    <text evidence="8">The sequence shown here is derived from an EMBL/GenBank/DDBJ whole genome shotgun (WGS) entry which is preliminary data.</text>
</comment>
<keyword evidence="9" id="KW-1185">Reference proteome</keyword>
<dbReference type="InterPro" id="IPR000917">
    <property type="entry name" value="Sulfatase_N"/>
</dbReference>
<name>A0A5M6D872_9BACT</name>
<dbReference type="SUPFAM" id="SSF53649">
    <property type="entry name" value="Alkaline phosphatase-like"/>
    <property type="match status" value="1"/>
</dbReference>
<dbReference type="Gene3D" id="2.60.40.780">
    <property type="entry name" value="von Hippel-Lindau disease tumour suppressor, beta domain"/>
    <property type="match status" value="1"/>
</dbReference>
<evidence type="ECO:0000256" key="6">
    <source>
        <dbReference type="ARBA" id="ARBA00022837"/>
    </source>
</evidence>
<dbReference type="InterPro" id="IPR037140">
    <property type="entry name" value="VHL_beta_dom_sf"/>
</dbReference>
<dbReference type="InterPro" id="IPR017850">
    <property type="entry name" value="Alkaline_phosphatase_core_sf"/>
</dbReference>
<dbReference type="PANTHER" id="PTHR45953">
    <property type="entry name" value="IDURONATE 2-SULFATASE"/>
    <property type="match status" value="1"/>
</dbReference>
<dbReference type="Pfam" id="PF00884">
    <property type="entry name" value="Sulfatase"/>
    <property type="match status" value="1"/>
</dbReference>
<dbReference type="GO" id="GO:0016740">
    <property type="term" value="F:transferase activity"/>
    <property type="evidence" value="ECO:0007669"/>
    <property type="project" value="UniProtKB-KW"/>
</dbReference>
<dbReference type="CDD" id="cd16030">
    <property type="entry name" value="iduronate-2-sulfatase"/>
    <property type="match status" value="1"/>
</dbReference>
<dbReference type="InterPro" id="IPR036208">
    <property type="entry name" value="VHL_sf"/>
</dbReference>
<dbReference type="EMBL" id="VWOX01000005">
    <property type="protein sequence ID" value="KAA5543717.1"/>
    <property type="molecule type" value="Genomic_DNA"/>
</dbReference>
<evidence type="ECO:0000313" key="8">
    <source>
        <dbReference type="EMBL" id="KAA5543717.1"/>
    </source>
</evidence>
<proteinExistence type="inferred from homology"/>
<comment type="similarity">
    <text evidence="2">Belongs to the sulfatase family.</text>
</comment>
<gene>
    <name evidence="8" type="ORF">FYK55_11020</name>
</gene>
<evidence type="ECO:0000256" key="1">
    <source>
        <dbReference type="ARBA" id="ARBA00001913"/>
    </source>
</evidence>
<evidence type="ECO:0000259" key="7">
    <source>
        <dbReference type="Pfam" id="PF00884"/>
    </source>
</evidence>
<evidence type="ECO:0000256" key="3">
    <source>
        <dbReference type="ARBA" id="ARBA00022723"/>
    </source>
</evidence>
<dbReference type="Proteomes" id="UP000324479">
    <property type="component" value="Unassembled WGS sequence"/>
</dbReference>
<dbReference type="Gene3D" id="3.40.720.10">
    <property type="entry name" value="Alkaline Phosphatase, subunit A"/>
    <property type="match status" value="1"/>
</dbReference>
<accession>A0A5M6D872</accession>